<evidence type="ECO:0000256" key="1">
    <source>
        <dbReference type="ARBA" id="ARBA00001933"/>
    </source>
</evidence>
<protein>
    <submittedName>
        <fullName evidence="7">Type III PLP-dependent enzyme</fullName>
    </submittedName>
</protein>
<reference evidence="7 8" key="1">
    <citation type="journal article" date="2019" name="Int. J. Syst. Evol. Microbiol.">
        <title>The Global Catalogue of Microorganisms (GCM) 10K type strain sequencing project: providing services to taxonomists for standard genome sequencing and annotation.</title>
        <authorList>
            <consortium name="The Broad Institute Genomics Platform"/>
            <consortium name="The Broad Institute Genome Sequencing Center for Infectious Disease"/>
            <person name="Wu L."/>
            <person name="Ma J."/>
        </authorList>
    </citation>
    <scope>NUCLEOTIDE SEQUENCE [LARGE SCALE GENOMIC DNA]</scope>
    <source>
        <strain evidence="7 8">JCM 6242</strain>
    </source>
</reference>
<sequence length="419" mass="43864">MTASERTTGGQVTDEPDGGARTGEGPDGGARTGDGQAVNRQADGAQAVNRQADGARTVSGPVPEELPAYVYDLAGLDAHMSAVREALGDVELYYAVKANPDPNLLRVVARHVDGFEVASAGELAHVRELFPGMPVALGGPGKTGAELLSDVTRLHVESPNELRRLLATGRPADLLLRVNLDVPVEGASLAMGGGATPFGMDPDGVAECVAMLERQDTVRLRGVHAHLASGLDASALLELAAAVLEYARGLGVSEINLGGGMAVSYADPAARFDWRAYGAGLARLRRPGEVLRIEPGRSLTVYCGRYVTRVIDVKRVHGELFAVVAGGTHHLRTPATKGHSQPLAALPPGEPVTIVGQLCTPKDVLARNVPVALAPGDVVEFTMAGAYAWNISHHDFLMHPAPGFHYLPVEAAGWRSAPA</sequence>
<feature type="compositionally biased region" description="Gly residues" evidence="4">
    <location>
        <begin position="20"/>
        <end position="32"/>
    </location>
</feature>
<keyword evidence="8" id="KW-1185">Reference proteome</keyword>
<dbReference type="Proteomes" id="UP001500831">
    <property type="component" value="Unassembled WGS sequence"/>
</dbReference>
<proteinExistence type="inferred from homology"/>
<feature type="region of interest" description="Disordered" evidence="4">
    <location>
        <begin position="1"/>
        <end position="40"/>
    </location>
</feature>
<dbReference type="EMBL" id="BAAAVI010000059">
    <property type="protein sequence ID" value="GAA2897362.1"/>
    <property type="molecule type" value="Genomic_DNA"/>
</dbReference>
<organism evidence="7 8">
    <name type="scientific">Streptosporangium fragile</name>
    <dbReference type="NCBI Taxonomy" id="46186"/>
    <lineage>
        <taxon>Bacteria</taxon>
        <taxon>Bacillati</taxon>
        <taxon>Actinomycetota</taxon>
        <taxon>Actinomycetes</taxon>
        <taxon>Streptosporangiales</taxon>
        <taxon>Streptosporangiaceae</taxon>
        <taxon>Streptosporangium</taxon>
    </lineage>
</organism>
<evidence type="ECO:0000313" key="7">
    <source>
        <dbReference type="EMBL" id="GAA2897362.1"/>
    </source>
</evidence>
<dbReference type="InterPro" id="IPR029066">
    <property type="entry name" value="PLP-binding_barrel"/>
</dbReference>
<accession>A0ABN3W7A4</accession>
<evidence type="ECO:0000313" key="8">
    <source>
        <dbReference type="Proteomes" id="UP001500831"/>
    </source>
</evidence>
<evidence type="ECO:0000256" key="2">
    <source>
        <dbReference type="ARBA" id="ARBA00022898"/>
    </source>
</evidence>
<dbReference type="Gene3D" id="3.20.20.10">
    <property type="entry name" value="Alanine racemase"/>
    <property type="match status" value="1"/>
</dbReference>
<dbReference type="SUPFAM" id="SSF51419">
    <property type="entry name" value="PLP-binding barrel"/>
    <property type="match status" value="1"/>
</dbReference>
<gene>
    <name evidence="7" type="ORF">GCM10010517_62410</name>
</gene>
<dbReference type="PRINTS" id="PR01179">
    <property type="entry name" value="ODADCRBXLASE"/>
</dbReference>
<dbReference type="Gene3D" id="2.40.37.10">
    <property type="entry name" value="Lyase, Ornithine Decarboxylase, Chain A, domain 1"/>
    <property type="match status" value="1"/>
</dbReference>
<dbReference type="PANTHER" id="PTHR43727:SF2">
    <property type="entry name" value="GROUP IV DECARBOXYLASE"/>
    <property type="match status" value="1"/>
</dbReference>
<dbReference type="InterPro" id="IPR022644">
    <property type="entry name" value="De-COase2_N"/>
</dbReference>
<feature type="compositionally biased region" description="Polar residues" evidence="4">
    <location>
        <begin position="1"/>
        <end position="11"/>
    </location>
</feature>
<dbReference type="Pfam" id="PF02784">
    <property type="entry name" value="Orn_Arg_deC_N"/>
    <property type="match status" value="1"/>
</dbReference>
<evidence type="ECO:0000259" key="5">
    <source>
        <dbReference type="Pfam" id="PF00278"/>
    </source>
</evidence>
<dbReference type="InterPro" id="IPR000183">
    <property type="entry name" value="Orn/DAP/Arg_de-COase"/>
</dbReference>
<dbReference type="SUPFAM" id="SSF50621">
    <property type="entry name" value="Alanine racemase C-terminal domain-like"/>
    <property type="match status" value="1"/>
</dbReference>
<dbReference type="InterPro" id="IPR009006">
    <property type="entry name" value="Ala_racemase/Decarboxylase_C"/>
</dbReference>
<feature type="domain" description="Orn/DAP/Arg decarboxylase 2 C-terminal" evidence="5">
    <location>
        <begin position="69"/>
        <end position="385"/>
    </location>
</feature>
<dbReference type="RefSeq" id="WP_344979025.1">
    <property type="nucleotide sequence ID" value="NZ_BAAAVI010000059.1"/>
</dbReference>
<comment type="similarity">
    <text evidence="3">Belongs to the Orn/Lys/Arg decarboxylase class-II family.</text>
</comment>
<evidence type="ECO:0000259" key="6">
    <source>
        <dbReference type="Pfam" id="PF02784"/>
    </source>
</evidence>
<dbReference type="PANTHER" id="PTHR43727">
    <property type="entry name" value="DIAMINOPIMELATE DECARBOXYLASE"/>
    <property type="match status" value="1"/>
</dbReference>
<evidence type="ECO:0000256" key="3">
    <source>
        <dbReference type="RuleBase" id="RU003737"/>
    </source>
</evidence>
<name>A0ABN3W7A4_9ACTN</name>
<evidence type="ECO:0000256" key="4">
    <source>
        <dbReference type="SAM" id="MobiDB-lite"/>
    </source>
</evidence>
<keyword evidence="2" id="KW-0663">Pyridoxal phosphate</keyword>
<comment type="caution">
    <text evidence="7">The sequence shown here is derived from an EMBL/GenBank/DDBJ whole genome shotgun (WGS) entry which is preliminary data.</text>
</comment>
<feature type="domain" description="Orn/DAP/Arg decarboxylase 2 N-terminal" evidence="6">
    <location>
        <begin position="76"/>
        <end position="299"/>
    </location>
</feature>
<dbReference type="Pfam" id="PF00278">
    <property type="entry name" value="Orn_DAP_Arg_deC"/>
    <property type="match status" value="1"/>
</dbReference>
<dbReference type="InterPro" id="IPR022643">
    <property type="entry name" value="De-COase2_C"/>
</dbReference>
<comment type="cofactor">
    <cofactor evidence="1">
        <name>pyridoxal 5'-phosphate</name>
        <dbReference type="ChEBI" id="CHEBI:597326"/>
    </cofactor>
</comment>